<dbReference type="AlphaFoldDB" id="A0A4R1FTK1"/>
<feature type="domain" description="UPF0033" evidence="2">
    <location>
        <begin position="5"/>
        <end position="29"/>
    </location>
</feature>
<dbReference type="InterPro" id="IPR001455">
    <property type="entry name" value="TusA-like"/>
</dbReference>
<sequence>MLVTLETNGLVCPFPLVEAKQAMAKLNKGDGLIINFDCSQATESIPNWAAEEGYEVTNFEQIGDASWTITVVK</sequence>
<dbReference type="GO" id="GO:0016740">
    <property type="term" value="F:transferase activity"/>
    <property type="evidence" value="ECO:0007669"/>
    <property type="project" value="UniProtKB-KW"/>
</dbReference>
<evidence type="ECO:0000313" key="4">
    <source>
        <dbReference type="Proteomes" id="UP000294702"/>
    </source>
</evidence>
<evidence type="ECO:0000259" key="2">
    <source>
        <dbReference type="PROSITE" id="PS01148"/>
    </source>
</evidence>
<reference evidence="3 4" key="1">
    <citation type="submission" date="2019-03" db="EMBL/GenBank/DDBJ databases">
        <title>Genomic Encyclopedia of Type Strains, Phase IV (KMG-IV): sequencing the most valuable type-strain genomes for metagenomic binning, comparative biology and taxonomic classification.</title>
        <authorList>
            <person name="Goeker M."/>
        </authorList>
    </citation>
    <scope>NUCLEOTIDE SEQUENCE [LARGE SCALE GENOMIC DNA]</scope>
    <source>
        <strain evidence="3 4">DSM 15534</strain>
    </source>
</reference>
<dbReference type="OrthoDB" id="9797352at2"/>
<comment type="similarity">
    <text evidence="1">Belongs to the sulfur carrier protein TusA family.</text>
</comment>
<organism evidence="3 4">
    <name type="scientific">Volucribacter psittacicida</name>
    <dbReference type="NCBI Taxonomy" id="203482"/>
    <lineage>
        <taxon>Bacteria</taxon>
        <taxon>Pseudomonadati</taxon>
        <taxon>Pseudomonadota</taxon>
        <taxon>Gammaproteobacteria</taxon>
        <taxon>Pasteurellales</taxon>
        <taxon>Pasteurellaceae</taxon>
        <taxon>Volucribacter</taxon>
    </lineage>
</organism>
<dbReference type="Pfam" id="PF01206">
    <property type="entry name" value="TusA"/>
    <property type="match status" value="1"/>
</dbReference>
<gene>
    <name evidence="3" type="ORF">EV694_1008</name>
</gene>
<evidence type="ECO:0000256" key="1">
    <source>
        <dbReference type="ARBA" id="ARBA00008984"/>
    </source>
</evidence>
<keyword evidence="4" id="KW-1185">Reference proteome</keyword>
<dbReference type="PANTHER" id="PTHR33279">
    <property type="entry name" value="SULFUR CARRIER PROTEIN YEDF-RELATED"/>
    <property type="match status" value="1"/>
</dbReference>
<name>A0A4R1FTK1_9PAST</name>
<protein>
    <submittedName>
        <fullName evidence="3">TusA-related sulfurtransferase</fullName>
    </submittedName>
</protein>
<dbReference type="PANTHER" id="PTHR33279:SF6">
    <property type="entry name" value="SULFUR CARRIER PROTEIN YEDF-RELATED"/>
    <property type="match status" value="1"/>
</dbReference>
<dbReference type="Proteomes" id="UP000294702">
    <property type="component" value="Unassembled WGS sequence"/>
</dbReference>
<keyword evidence="3" id="KW-0808">Transferase</keyword>
<evidence type="ECO:0000313" key="3">
    <source>
        <dbReference type="EMBL" id="TCJ98596.1"/>
    </source>
</evidence>
<proteinExistence type="inferred from homology"/>
<dbReference type="RefSeq" id="WP_132690071.1">
    <property type="nucleotide sequence ID" value="NZ_SMFT01000002.1"/>
</dbReference>
<dbReference type="SUPFAM" id="SSF64307">
    <property type="entry name" value="SirA-like"/>
    <property type="match status" value="1"/>
</dbReference>
<dbReference type="EMBL" id="SMFT01000002">
    <property type="protein sequence ID" value="TCJ98596.1"/>
    <property type="molecule type" value="Genomic_DNA"/>
</dbReference>
<comment type="caution">
    <text evidence="3">The sequence shown here is derived from an EMBL/GenBank/DDBJ whole genome shotgun (WGS) entry which is preliminary data.</text>
</comment>
<dbReference type="PROSITE" id="PS01148">
    <property type="entry name" value="UPF0033"/>
    <property type="match status" value="1"/>
</dbReference>
<dbReference type="InterPro" id="IPR036868">
    <property type="entry name" value="TusA-like_sf"/>
</dbReference>
<accession>A0A4R1FTK1</accession>
<dbReference type="CDD" id="cd00291">
    <property type="entry name" value="SirA_YedF_YeeD"/>
    <property type="match status" value="1"/>
</dbReference>
<dbReference type="Gene3D" id="3.30.110.40">
    <property type="entry name" value="TusA-like domain"/>
    <property type="match status" value="1"/>
</dbReference>